<dbReference type="AlphaFoldDB" id="A0A1Y5PNZ5"/>
<name>A0A1Y5PNZ5_9SPHN</name>
<accession>A0A1Y5PNZ5</accession>
<dbReference type="EMBL" id="LT598653">
    <property type="protein sequence ID" value="SBV31739.1"/>
    <property type="molecule type" value="Genomic_DNA"/>
</dbReference>
<evidence type="ECO:0000313" key="1">
    <source>
        <dbReference type="EMBL" id="SBV31739.1"/>
    </source>
</evidence>
<reference evidence="1" key="1">
    <citation type="submission" date="2016-03" db="EMBL/GenBank/DDBJ databases">
        <authorList>
            <person name="Ploux O."/>
        </authorList>
    </citation>
    <scope>NUCLEOTIDE SEQUENCE</scope>
    <source>
        <strain evidence="1">UC10</strain>
    </source>
</reference>
<proteinExistence type="predicted"/>
<dbReference type="KEGG" id="sphu:SPPYR_0619"/>
<organism evidence="1">
    <name type="scientific">uncultured Sphingopyxis sp</name>
    <dbReference type="NCBI Taxonomy" id="310581"/>
    <lineage>
        <taxon>Bacteria</taxon>
        <taxon>Pseudomonadati</taxon>
        <taxon>Pseudomonadota</taxon>
        <taxon>Alphaproteobacteria</taxon>
        <taxon>Sphingomonadales</taxon>
        <taxon>Sphingomonadaceae</taxon>
        <taxon>Sphingopyxis</taxon>
        <taxon>environmental samples</taxon>
    </lineage>
</organism>
<protein>
    <submittedName>
        <fullName evidence="1">Uncharacterized protein</fullName>
    </submittedName>
</protein>
<gene>
    <name evidence="1" type="ORF">SPPYR_0619</name>
</gene>
<sequence length="86" mass="9799">MREHMRGDWQDTVADYQHIDIADLKRVPRRHQLVAGRSVRFQDSLEGHANLLVSFVGRLGSPIRVVDGIVPGDRAGQFKEQADLFF</sequence>